<reference evidence="2" key="1">
    <citation type="journal article" date="2019" name="Int. J. Syst. Evol. Microbiol.">
        <title>The Global Catalogue of Microorganisms (GCM) 10K type strain sequencing project: providing services to taxonomists for standard genome sequencing and annotation.</title>
        <authorList>
            <consortium name="The Broad Institute Genomics Platform"/>
            <consortium name="The Broad Institute Genome Sequencing Center for Infectious Disease"/>
            <person name="Wu L."/>
            <person name="Ma J."/>
        </authorList>
    </citation>
    <scope>NUCLEOTIDE SEQUENCE [LARGE SCALE GENOMIC DNA]</scope>
    <source>
        <strain evidence="2">CCM 7403</strain>
    </source>
</reference>
<gene>
    <name evidence="1" type="ORF">GCM10007231_09830</name>
</gene>
<evidence type="ECO:0000313" key="2">
    <source>
        <dbReference type="Proteomes" id="UP000630594"/>
    </source>
</evidence>
<evidence type="ECO:0000313" key="1">
    <source>
        <dbReference type="EMBL" id="GGD12844.1"/>
    </source>
</evidence>
<sequence>MEVPSRLAALVGLVATGVLALTEQFDAVPTALAASAGAWWILRGTPA</sequence>
<accession>A0ABQ1Q626</accession>
<dbReference type="RefSeq" id="WP_158630737.1">
    <property type="nucleotide sequence ID" value="NZ_BMCK01000001.1"/>
</dbReference>
<proteinExistence type="predicted"/>
<comment type="caution">
    <text evidence="1">The sequence shown here is derived from an EMBL/GenBank/DDBJ whole genome shotgun (WGS) entry which is preliminary data.</text>
</comment>
<protein>
    <submittedName>
        <fullName evidence="1">Uncharacterized protein</fullName>
    </submittedName>
</protein>
<keyword evidence="2" id="KW-1185">Reference proteome</keyword>
<organism evidence="1 2">
    <name type="scientific">Nocardioides daphniae</name>
    <dbReference type="NCBI Taxonomy" id="402297"/>
    <lineage>
        <taxon>Bacteria</taxon>
        <taxon>Bacillati</taxon>
        <taxon>Actinomycetota</taxon>
        <taxon>Actinomycetes</taxon>
        <taxon>Propionibacteriales</taxon>
        <taxon>Nocardioidaceae</taxon>
        <taxon>Nocardioides</taxon>
    </lineage>
</organism>
<name>A0ABQ1Q626_9ACTN</name>
<dbReference type="EMBL" id="BMCK01000001">
    <property type="protein sequence ID" value="GGD12844.1"/>
    <property type="molecule type" value="Genomic_DNA"/>
</dbReference>
<dbReference type="Proteomes" id="UP000630594">
    <property type="component" value="Unassembled WGS sequence"/>
</dbReference>